<evidence type="ECO:0000313" key="2">
    <source>
        <dbReference type="Proteomes" id="UP000595437"/>
    </source>
</evidence>
<name>A0A7T8GX81_CALRO</name>
<evidence type="ECO:0000313" key="1">
    <source>
        <dbReference type="EMBL" id="QQP39494.1"/>
    </source>
</evidence>
<dbReference type="EMBL" id="CP045903">
    <property type="protein sequence ID" value="QQP39494.1"/>
    <property type="molecule type" value="Genomic_DNA"/>
</dbReference>
<proteinExistence type="predicted"/>
<protein>
    <submittedName>
        <fullName evidence="1">Uncharacterized protein</fullName>
    </submittedName>
</protein>
<dbReference type="AlphaFoldDB" id="A0A7T8GX81"/>
<accession>A0A7T8GX81</accession>
<gene>
    <name evidence="1" type="ORF">FKW44_020390</name>
</gene>
<reference evidence="2" key="1">
    <citation type="submission" date="2021-01" db="EMBL/GenBank/DDBJ databases">
        <title>Caligus Genome Assembly.</title>
        <authorList>
            <person name="Gallardo-Escarate C."/>
        </authorList>
    </citation>
    <scope>NUCLEOTIDE SEQUENCE [LARGE SCALE GENOMIC DNA]</scope>
</reference>
<organism evidence="1 2">
    <name type="scientific">Caligus rogercresseyi</name>
    <name type="common">Sea louse</name>
    <dbReference type="NCBI Taxonomy" id="217165"/>
    <lineage>
        <taxon>Eukaryota</taxon>
        <taxon>Metazoa</taxon>
        <taxon>Ecdysozoa</taxon>
        <taxon>Arthropoda</taxon>
        <taxon>Crustacea</taxon>
        <taxon>Multicrustacea</taxon>
        <taxon>Hexanauplia</taxon>
        <taxon>Copepoda</taxon>
        <taxon>Siphonostomatoida</taxon>
        <taxon>Caligidae</taxon>
        <taxon>Caligus</taxon>
    </lineage>
</organism>
<sequence length="65" mass="7425">MFNFIYLNTKMIVQVCRFCISIHPPSASMTHWILAWKEEQALANSALSNFLACQIIELIRAALVL</sequence>
<dbReference type="Proteomes" id="UP000595437">
    <property type="component" value="Chromosome 14"/>
</dbReference>
<keyword evidence="2" id="KW-1185">Reference proteome</keyword>